<reference evidence="4" key="2">
    <citation type="submission" date="2025-08" db="UniProtKB">
        <authorList>
            <consortium name="Ensembl"/>
        </authorList>
    </citation>
    <scope>IDENTIFICATION</scope>
</reference>
<evidence type="ECO:0000313" key="4">
    <source>
        <dbReference type="Ensembl" id="ENSGWIP00000038821.1"/>
    </source>
</evidence>
<organism evidence="4 5">
    <name type="scientific">Gouania willdenowi</name>
    <name type="common">Blunt-snouted clingfish</name>
    <name type="synonym">Lepadogaster willdenowi</name>
    <dbReference type="NCBI Taxonomy" id="441366"/>
    <lineage>
        <taxon>Eukaryota</taxon>
        <taxon>Metazoa</taxon>
        <taxon>Chordata</taxon>
        <taxon>Craniata</taxon>
        <taxon>Vertebrata</taxon>
        <taxon>Euteleostomi</taxon>
        <taxon>Actinopterygii</taxon>
        <taxon>Neopterygii</taxon>
        <taxon>Teleostei</taxon>
        <taxon>Neoteleostei</taxon>
        <taxon>Acanthomorphata</taxon>
        <taxon>Ovalentaria</taxon>
        <taxon>Blenniimorphae</taxon>
        <taxon>Blenniiformes</taxon>
        <taxon>Gobiesocoidei</taxon>
        <taxon>Gobiesocidae</taxon>
        <taxon>Gobiesocinae</taxon>
        <taxon>Gouania</taxon>
    </lineage>
</organism>
<dbReference type="SMART" id="SM00020">
    <property type="entry name" value="Tryp_SPc"/>
    <property type="match status" value="1"/>
</dbReference>
<dbReference type="PANTHER" id="PTHR24271:SF52">
    <property type="entry name" value="GRANZYME K"/>
    <property type="match status" value="1"/>
</dbReference>
<evidence type="ECO:0000259" key="3">
    <source>
        <dbReference type="PROSITE" id="PS50240"/>
    </source>
</evidence>
<dbReference type="Ensembl" id="ENSGWIT00000042243.1">
    <property type="protein sequence ID" value="ENSGWIP00000038821.1"/>
    <property type="gene ID" value="ENSGWIG00000019785.1"/>
</dbReference>
<dbReference type="Proteomes" id="UP000694680">
    <property type="component" value="Chromosome 9"/>
</dbReference>
<dbReference type="InterPro" id="IPR001254">
    <property type="entry name" value="Trypsin_dom"/>
</dbReference>
<keyword evidence="1" id="KW-1015">Disulfide bond</keyword>
<comment type="similarity">
    <text evidence="2">Belongs to the peptidase S1 family. CLIP subfamily.</text>
</comment>
<dbReference type="InterPro" id="IPR009003">
    <property type="entry name" value="Peptidase_S1_PA"/>
</dbReference>
<sequence length="227" mass="24969">REMHSSVHVLSVDNLLHLCNSMENEVKAHSLPYMALLVTREPVCGGRNHNLNEKKVEVLLGVHSISKEENFRQKISVKKRVPHPSYDLDKPANKTKAVNWLPLGKTIKDPVARTRCVVAGWGKTASDSTEWSDVLMSTKVTVVDRKKCNSPDFYNHRPVITSDMVCAGGDGKNIGDTCQGDSGGPLLCNNALVGITSFGRKCGIIDKPGVYAFLSAKTLTWIKKTIK</sequence>
<evidence type="ECO:0000313" key="5">
    <source>
        <dbReference type="Proteomes" id="UP000694680"/>
    </source>
</evidence>
<dbReference type="InterPro" id="IPR043504">
    <property type="entry name" value="Peptidase_S1_PA_chymotrypsin"/>
</dbReference>
<dbReference type="Pfam" id="PF00089">
    <property type="entry name" value="Trypsin"/>
    <property type="match status" value="1"/>
</dbReference>
<keyword evidence="5" id="KW-1185">Reference proteome</keyword>
<dbReference type="PANTHER" id="PTHR24271">
    <property type="entry name" value="KALLIKREIN-RELATED"/>
    <property type="match status" value="1"/>
</dbReference>
<dbReference type="GO" id="GO:0006508">
    <property type="term" value="P:proteolysis"/>
    <property type="evidence" value="ECO:0007669"/>
    <property type="project" value="InterPro"/>
</dbReference>
<protein>
    <recommendedName>
        <fullName evidence="3">Peptidase S1 domain-containing protein</fullName>
    </recommendedName>
</protein>
<proteinExistence type="inferred from homology"/>
<dbReference type="Gene3D" id="2.40.10.10">
    <property type="entry name" value="Trypsin-like serine proteases"/>
    <property type="match status" value="2"/>
</dbReference>
<evidence type="ECO:0000256" key="2">
    <source>
        <dbReference type="ARBA" id="ARBA00024195"/>
    </source>
</evidence>
<feature type="domain" description="Peptidase S1" evidence="3">
    <location>
        <begin position="18"/>
        <end position="227"/>
    </location>
</feature>
<reference evidence="4" key="3">
    <citation type="submission" date="2025-09" db="UniProtKB">
        <authorList>
            <consortium name="Ensembl"/>
        </authorList>
    </citation>
    <scope>IDENTIFICATION</scope>
</reference>
<dbReference type="InterPro" id="IPR033116">
    <property type="entry name" value="TRYPSIN_SER"/>
</dbReference>
<dbReference type="SUPFAM" id="SSF50494">
    <property type="entry name" value="Trypsin-like serine proteases"/>
    <property type="match status" value="1"/>
</dbReference>
<dbReference type="CDD" id="cd00190">
    <property type="entry name" value="Tryp_SPc"/>
    <property type="match status" value="1"/>
</dbReference>
<accession>A0A8C5N9G3</accession>
<dbReference type="PROSITE" id="PS50240">
    <property type="entry name" value="TRYPSIN_DOM"/>
    <property type="match status" value="1"/>
</dbReference>
<reference evidence="4" key="1">
    <citation type="submission" date="2020-06" db="EMBL/GenBank/DDBJ databases">
        <authorList>
            <consortium name="Wellcome Sanger Institute Data Sharing"/>
        </authorList>
    </citation>
    <scope>NUCLEOTIDE SEQUENCE [LARGE SCALE GENOMIC DNA]</scope>
</reference>
<dbReference type="FunFam" id="2.40.10.10:FF:000002">
    <property type="entry name" value="Transmembrane protease serine"/>
    <property type="match status" value="1"/>
</dbReference>
<evidence type="ECO:0000256" key="1">
    <source>
        <dbReference type="ARBA" id="ARBA00023157"/>
    </source>
</evidence>
<dbReference type="GO" id="GO:0004252">
    <property type="term" value="F:serine-type endopeptidase activity"/>
    <property type="evidence" value="ECO:0007669"/>
    <property type="project" value="InterPro"/>
</dbReference>
<dbReference type="AlphaFoldDB" id="A0A8C5N9G3"/>
<name>A0A8C5N9G3_GOUWI</name>
<dbReference type="PROSITE" id="PS00135">
    <property type="entry name" value="TRYPSIN_SER"/>
    <property type="match status" value="1"/>
</dbReference>